<name>A0ABQ8RUD1_FUSEQ</name>
<dbReference type="EMBL" id="JAOQBH010000001">
    <property type="protein sequence ID" value="KAJ4141762.1"/>
    <property type="molecule type" value="Genomic_DNA"/>
</dbReference>
<organism evidence="2 3">
    <name type="scientific">Fusarium equiseti</name>
    <name type="common">Fusarium scirpi</name>
    <dbReference type="NCBI Taxonomy" id="61235"/>
    <lineage>
        <taxon>Eukaryota</taxon>
        <taxon>Fungi</taxon>
        <taxon>Dikarya</taxon>
        <taxon>Ascomycota</taxon>
        <taxon>Pezizomycotina</taxon>
        <taxon>Sordariomycetes</taxon>
        <taxon>Hypocreomycetidae</taxon>
        <taxon>Hypocreales</taxon>
        <taxon>Nectriaceae</taxon>
        <taxon>Fusarium</taxon>
        <taxon>Fusarium incarnatum-equiseti species complex</taxon>
    </lineage>
</organism>
<dbReference type="Proteomes" id="UP001152024">
    <property type="component" value="Unassembled WGS sequence"/>
</dbReference>
<reference evidence="2" key="1">
    <citation type="submission" date="2022-09" db="EMBL/GenBank/DDBJ databases">
        <title>Fusarium specimens isolated from Avocado Roots.</title>
        <authorList>
            <person name="Stajich J."/>
            <person name="Roper C."/>
            <person name="Heimlech-Rivalta G."/>
        </authorList>
    </citation>
    <scope>NUCLEOTIDE SEQUENCE</scope>
    <source>
        <strain evidence="2">CF00095</strain>
    </source>
</reference>
<proteinExistence type="predicted"/>
<accession>A0ABQ8RUD1</accession>
<feature type="region of interest" description="Disordered" evidence="1">
    <location>
        <begin position="307"/>
        <end position="343"/>
    </location>
</feature>
<sequence>MEDHASKPSNRIPALEKYLARWSTQTFPVKSAEQEHLGALRAAEDVLKGLSQNPADNIDEIIPCAARIQKLKARHEDAEGRKEREYQHNVWKQQEALLFELFNIFGHERTEQLYQSWCHRPGQSPTGSTGSDTITPYATDTTTSPSTPGPNQPKSKDESSSKNTRNQMPSPPNTESEDEPITQPTEPDKPERNSAVGLQKRPAEPPAARPTKRPRSNNTQGPLTGDKTIEFEQVYQKSHAESKHVIVKHDEFWYILECKEHRVRFNNVRGAMVHLTGKKHKDASVSFKGAIRTLGTRVLNCDADKASQNNDVTQRPTYSEMGRPVTDIPPPDGQSLSTRRKQSLTGIKPKPGEVYTTFWSEAKQFFAILVLPWRNVGQFGISFSLSVKDTKLIKNVPSCYCYNQNNELYELKPEYRLGGEHYSKREYPIMYFDAPVFPTDCQVDWVVAGDFDLYDPKDASIPFKEIVDGFIASRNSGGGAESGKWWKYEAMRLSTKHNTSFASTEPSSYAMP</sequence>
<feature type="compositionally biased region" description="Low complexity" evidence="1">
    <location>
        <begin position="131"/>
        <end position="146"/>
    </location>
</feature>
<keyword evidence="3" id="KW-1185">Reference proteome</keyword>
<feature type="compositionally biased region" description="Polar residues" evidence="1">
    <location>
        <begin position="307"/>
        <end position="317"/>
    </location>
</feature>
<evidence type="ECO:0000256" key="1">
    <source>
        <dbReference type="SAM" id="MobiDB-lite"/>
    </source>
</evidence>
<protein>
    <submittedName>
        <fullName evidence="2">Uncharacterized protein</fullName>
    </submittedName>
</protein>
<gene>
    <name evidence="2" type="ORF">NW768_000979</name>
</gene>
<comment type="caution">
    <text evidence="2">The sequence shown here is derived from an EMBL/GenBank/DDBJ whole genome shotgun (WGS) entry which is preliminary data.</text>
</comment>
<evidence type="ECO:0000313" key="2">
    <source>
        <dbReference type="EMBL" id="KAJ4141762.1"/>
    </source>
</evidence>
<feature type="region of interest" description="Disordered" evidence="1">
    <location>
        <begin position="121"/>
        <end position="227"/>
    </location>
</feature>
<evidence type="ECO:0000313" key="3">
    <source>
        <dbReference type="Proteomes" id="UP001152024"/>
    </source>
</evidence>